<protein>
    <submittedName>
        <fullName evidence="2">Transposase</fullName>
    </submittedName>
</protein>
<dbReference type="Proteomes" id="UP000887013">
    <property type="component" value="Unassembled WGS sequence"/>
</dbReference>
<proteinExistence type="predicted"/>
<accession>A0A8X6QXL2</accession>
<evidence type="ECO:0000259" key="1">
    <source>
        <dbReference type="Pfam" id="PF13843"/>
    </source>
</evidence>
<dbReference type="PANTHER" id="PTHR47272:SF1">
    <property type="entry name" value="PIGGYBAC TRANSPOSABLE ELEMENT-DERIVED PROTEIN 3-LIKE"/>
    <property type="match status" value="1"/>
</dbReference>
<dbReference type="Pfam" id="PF13843">
    <property type="entry name" value="DDE_Tnp_1_7"/>
    <property type="match status" value="1"/>
</dbReference>
<evidence type="ECO:0000313" key="2">
    <source>
        <dbReference type="EMBL" id="GFU37135.1"/>
    </source>
</evidence>
<organism evidence="2 3">
    <name type="scientific">Nephila pilipes</name>
    <name type="common">Giant wood spider</name>
    <name type="synonym">Nephila maculata</name>
    <dbReference type="NCBI Taxonomy" id="299642"/>
    <lineage>
        <taxon>Eukaryota</taxon>
        <taxon>Metazoa</taxon>
        <taxon>Ecdysozoa</taxon>
        <taxon>Arthropoda</taxon>
        <taxon>Chelicerata</taxon>
        <taxon>Arachnida</taxon>
        <taxon>Araneae</taxon>
        <taxon>Araneomorphae</taxon>
        <taxon>Entelegynae</taxon>
        <taxon>Araneoidea</taxon>
        <taxon>Nephilidae</taxon>
        <taxon>Nephila</taxon>
    </lineage>
</organism>
<sequence length="243" mass="29048">MDKNCILTQDEIDRYMNNFDELIELSEDGLEYSDDDVDFYLIVCHLMKILMSVSSNEDSDCENSVGSQNIIQIIRKSDDDNKLDRNISIREPFLNLTFKNNKTLSKNILWKNQNISLNEEVIKFHGDDTLSREIMDLDTLYQFFKYLWTDEIISNIYEENKRYAIQKNPSKPLTTSENETYQYLSICIYVSLVHLPNYRAYWSEELGFDRIKETIPLEKFETIRQYLHFNDNDKHLRRDHPNH</sequence>
<dbReference type="PANTHER" id="PTHR47272">
    <property type="entry name" value="DDE_TNP_1_7 DOMAIN-CONTAINING PROTEIN"/>
    <property type="match status" value="1"/>
</dbReference>
<name>A0A8X6QXL2_NEPPI</name>
<evidence type="ECO:0000313" key="3">
    <source>
        <dbReference type="Proteomes" id="UP000887013"/>
    </source>
</evidence>
<comment type="caution">
    <text evidence="2">The sequence shown here is derived from an EMBL/GenBank/DDBJ whole genome shotgun (WGS) entry which is preliminary data.</text>
</comment>
<gene>
    <name evidence="2" type="primary">PLE2.1</name>
    <name evidence="2" type="ORF">NPIL_591801</name>
</gene>
<dbReference type="InterPro" id="IPR029526">
    <property type="entry name" value="PGBD"/>
</dbReference>
<dbReference type="AlphaFoldDB" id="A0A8X6QXL2"/>
<dbReference type="EMBL" id="BMAW01034875">
    <property type="protein sequence ID" value="GFU37135.1"/>
    <property type="molecule type" value="Genomic_DNA"/>
</dbReference>
<keyword evidence="3" id="KW-1185">Reference proteome</keyword>
<reference evidence="2" key="1">
    <citation type="submission" date="2020-08" db="EMBL/GenBank/DDBJ databases">
        <title>Multicomponent nature underlies the extraordinary mechanical properties of spider dragline silk.</title>
        <authorList>
            <person name="Kono N."/>
            <person name="Nakamura H."/>
            <person name="Mori M."/>
            <person name="Yoshida Y."/>
            <person name="Ohtoshi R."/>
            <person name="Malay A.D."/>
            <person name="Moran D.A.P."/>
            <person name="Tomita M."/>
            <person name="Numata K."/>
            <person name="Arakawa K."/>
        </authorList>
    </citation>
    <scope>NUCLEOTIDE SEQUENCE</scope>
</reference>
<dbReference type="OrthoDB" id="6451408at2759"/>
<feature type="domain" description="PiggyBac transposable element-derived protein" evidence="1">
    <location>
        <begin position="141"/>
        <end position="234"/>
    </location>
</feature>